<evidence type="ECO:0000313" key="4">
    <source>
        <dbReference type="Proteomes" id="UP001160148"/>
    </source>
</evidence>
<organism evidence="2 4">
    <name type="scientific">Macrosiphum euphorbiae</name>
    <name type="common">potato aphid</name>
    <dbReference type="NCBI Taxonomy" id="13131"/>
    <lineage>
        <taxon>Eukaryota</taxon>
        <taxon>Metazoa</taxon>
        <taxon>Ecdysozoa</taxon>
        <taxon>Arthropoda</taxon>
        <taxon>Hexapoda</taxon>
        <taxon>Insecta</taxon>
        <taxon>Pterygota</taxon>
        <taxon>Neoptera</taxon>
        <taxon>Paraneoptera</taxon>
        <taxon>Hemiptera</taxon>
        <taxon>Sternorrhyncha</taxon>
        <taxon>Aphidomorpha</taxon>
        <taxon>Aphidoidea</taxon>
        <taxon>Aphididae</taxon>
        <taxon>Macrosiphini</taxon>
        <taxon>Macrosiphum</taxon>
    </lineage>
</organism>
<keyword evidence="4" id="KW-1185">Reference proteome</keyword>
<name>A0AAV0WQT4_9HEMI</name>
<gene>
    <name evidence="2" type="ORF">MEUPH1_LOCUS13586</name>
    <name evidence="3" type="ORF">MEUPH1_LOCUS15033</name>
</gene>
<dbReference type="EMBL" id="CARXXK010000002">
    <property type="protein sequence ID" value="CAI6359643.1"/>
    <property type="molecule type" value="Genomic_DNA"/>
</dbReference>
<accession>A0AAV0WQT4</accession>
<proteinExistence type="predicted"/>
<evidence type="ECO:0000256" key="1">
    <source>
        <dbReference type="SAM" id="MobiDB-lite"/>
    </source>
</evidence>
<feature type="compositionally biased region" description="Acidic residues" evidence="1">
    <location>
        <begin position="124"/>
        <end position="151"/>
    </location>
</feature>
<protein>
    <submittedName>
        <fullName evidence="2">Uncharacterized protein</fullName>
    </submittedName>
</protein>
<feature type="region of interest" description="Disordered" evidence="1">
    <location>
        <begin position="84"/>
        <end position="159"/>
    </location>
</feature>
<evidence type="ECO:0000313" key="2">
    <source>
        <dbReference type="EMBL" id="CAI6358026.1"/>
    </source>
</evidence>
<dbReference type="AlphaFoldDB" id="A0AAV0WQT4"/>
<comment type="caution">
    <text evidence="2">The sequence shown here is derived from an EMBL/GenBank/DDBJ whole genome shotgun (WGS) entry which is preliminary data.</text>
</comment>
<dbReference type="EMBL" id="CARXXK010000002">
    <property type="protein sequence ID" value="CAI6358026.1"/>
    <property type="molecule type" value="Genomic_DNA"/>
</dbReference>
<dbReference type="Proteomes" id="UP001160148">
    <property type="component" value="Unassembled WGS sequence"/>
</dbReference>
<sequence length="159" mass="18618">MYIDLYGWHPMTPTIHKVLVHGAALITHAILPIGQLSEEASEARNKHYRQYRLHFARKFSRVDCNRDILHRLLLSSDPYISNCRQRQHKKTEPFSKEAVNLMIANPPPIPPTEDDRDSGRNMEDTEEGDYEEDNDKEDDDEEEDEYDDGENDDKQYNSN</sequence>
<evidence type="ECO:0000313" key="3">
    <source>
        <dbReference type="EMBL" id="CAI6359643.1"/>
    </source>
</evidence>
<reference evidence="2 4" key="1">
    <citation type="submission" date="2023-01" db="EMBL/GenBank/DDBJ databases">
        <authorList>
            <person name="Whitehead M."/>
        </authorList>
    </citation>
    <scope>NUCLEOTIDE SEQUENCE [LARGE SCALE GENOMIC DNA]</scope>
</reference>